<evidence type="ECO:0000256" key="1">
    <source>
        <dbReference type="SAM" id="MobiDB-lite"/>
    </source>
</evidence>
<dbReference type="GO" id="GO:0005085">
    <property type="term" value="F:guanyl-nucleotide exchange factor activity"/>
    <property type="evidence" value="ECO:0007669"/>
    <property type="project" value="InterPro"/>
</dbReference>
<dbReference type="Gene3D" id="2.30.29.30">
    <property type="entry name" value="Pleckstrin-homology domain (PH domain)/Phosphotyrosine-binding domain (PTB)"/>
    <property type="match status" value="1"/>
</dbReference>
<feature type="region of interest" description="Disordered" evidence="1">
    <location>
        <begin position="43"/>
        <end position="110"/>
    </location>
</feature>
<dbReference type="PANTHER" id="PTHR45818:SF3">
    <property type="entry name" value="PROTEIN VAV"/>
    <property type="match status" value="1"/>
</dbReference>
<dbReference type="InterPro" id="IPR000219">
    <property type="entry name" value="DH_dom"/>
</dbReference>
<evidence type="ECO:0000313" key="3">
    <source>
        <dbReference type="EMBL" id="KAK1921166.1"/>
    </source>
</evidence>
<reference evidence="3" key="1">
    <citation type="submission" date="2023-02" db="EMBL/GenBank/DDBJ databases">
        <title>Identification and recombinant expression of a fungal hydrolase from Papiliotrema laurentii that hydrolyzes apple cutin and clears colloidal polyester polyurethane.</title>
        <authorList>
            <consortium name="DOE Joint Genome Institute"/>
            <person name="Roman V.A."/>
            <person name="Bojanowski C."/>
            <person name="Crable B.R."/>
            <person name="Wagner D.N."/>
            <person name="Hung C.S."/>
            <person name="Nadeau L.J."/>
            <person name="Schratz L."/>
            <person name="Haridas S."/>
            <person name="Pangilinan J."/>
            <person name="Lipzen A."/>
            <person name="Na H."/>
            <person name="Yan M."/>
            <person name="Ng V."/>
            <person name="Grigoriev I.V."/>
            <person name="Spatafora J.W."/>
            <person name="Barlow D."/>
            <person name="Biffinger J."/>
            <person name="Kelley-Loughnane N."/>
            <person name="Varaljay V.A."/>
            <person name="Crookes-Goodson W.J."/>
        </authorList>
    </citation>
    <scope>NUCLEOTIDE SEQUENCE</scope>
    <source>
        <strain evidence="3">5307AH</strain>
    </source>
</reference>
<feature type="compositionally biased region" description="Low complexity" evidence="1">
    <location>
        <begin position="137"/>
        <end position="148"/>
    </location>
</feature>
<feature type="compositionally biased region" description="Basic and acidic residues" evidence="1">
    <location>
        <begin position="417"/>
        <end position="428"/>
    </location>
</feature>
<gene>
    <name evidence="3" type="ORF">DB88DRAFT_513214</name>
</gene>
<feature type="compositionally biased region" description="Polar residues" evidence="1">
    <location>
        <begin position="442"/>
        <end position="459"/>
    </location>
</feature>
<comment type="caution">
    <text evidence="3">The sequence shown here is derived from an EMBL/GenBank/DDBJ whole genome shotgun (WGS) entry which is preliminary data.</text>
</comment>
<feature type="compositionally biased region" description="Low complexity" evidence="1">
    <location>
        <begin position="222"/>
        <end position="243"/>
    </location>
</feature>
<feature type="region of interest" description="Disordered" evidence="1">
    <location>
        <begin position="1226"/>
        <end position="1293"/>
    </location>
</feature>
<feature type="compositionally biased region" description="Gly residues" evidence="1">
    <location>
        <begin position="1383"/>
        <end position="1396"/>
    </location>
</feature>
<evidence type="ECO:0000313" key="4">
    <source>
        <dbReference type="Proteomes" id="UP001182556"/>
    </source>
</evidence>
<dbReference type="SUPFAM" id="SSF50729">
    <property type="entry name" value="PH domain-like"/>
    <property type="match status" value="1"/>
</dbReference>
<dbReference type="Proteomes" id="UP001182556">
    <property type="component" value="Unassembled WGS sequence"/>
</dbReference>
<proteinExistence type="predicted"/>
<dbReference type="SUPFAM" id="SSF48065">
    <property type="entry name" value="DBL homology domain (DH-domain)"/>
    <property type="match status" value="1"/>
</dbReference>
<sequence length="1423" mass="153977">MDSRTVDGYQPISLVMPVPVSHTANLGLASTIAVPSLDTIPGSVSHTPSIHEPEIVPTPPPLSHLPSPLPSRPSTPAPLPPASDQSTVYAPSDYLTPLEGPSSRRSSIAAGSSGMLTATNPAQGLIGSYFPSPGASRFSISSPSASPAGTRASTPADRPRPAPIEIPLGTPDDPLFSNYPDQGPSPSETKHRVRTFAFPLKAAFTLSHPPQRRPRREERVEGQQSSASSVDSTSRSPPSMSISAVLPSHQGQGAASKNSAPQEPVSRSQSSGRRRMSISGHELEANRWLPMAKEEARRLQPGQPEQLPFSYQHLAESEYTLQSVSTVATIRPLSATPQPHISPRRSSLLPLPNVHGSMHEHGQPFNVQLQTSLGLSNISLATQSDREQLGEAQTDMAMPHEPPPRRSSLGQIGLPRTRLEVKPSHEGDPQASSAPHDHGSVLSATDTSASAEFFSTSPSSKDHPLSSATTSLSRSAKSAKEGAAPLSDEKEAALAAIKLQRSLEWEARQSRHRQRLEKRRMILLELVETEVGYMEDLKTLVLVYLPQLYALPSVSERTADLVARNARDLLDIHIRLANKMVEVLKEEHLGYEPHPEPMVSKQLERVSRRLAAIFVEEVSAFTAYNEYCAGSITAATLVRNIAQKPEFSAYERRCQIISSAQVHLSLKDLLKSPTESAQVAEPAISAPSSPVTHGKTNRTRLHFRDFLIMPIQRICRYPLLLNQLLSAAASPFPEEENEPAAYGLEDTDGDYDTGVDVERALGAMRGVAEEADEARRLKESEIKSEMVLERLEPHPALPSSFLQSLGTCRLIGSLDVLHHHPTLAPLVPPVKVRYMAAFLYRGYLILAKVKKGRVYEAKHFLPLEVFELIDITEGFLPHSVRLSLRDHNFDLAASCESEKEVWTSALCQARDESTVPPFELPASVSPFAARTRRVSAAVSTDFAVPVSPTAKKSPLDSANKRHTVAVSPADMEYPFSQSRVDEPTEYFQTPAPSPSRMSFSFTPDRTGRPGQPLTILLRRASVTQRLSVDRALMDVFSESCSTARSKAQLQHTLFTSDASNRIVEAQPVRNALGMRDSTMLRRRRSFLDSSKQGSIDIAFTGEIRGSVMPVRQSRSLAGERRSISGLKRFTISGHESSTEVESHGVTGPESADETATGSEFGTLTRGDISLSASSRTQSFSSITQAYSGMTRQASLGVRKRKSLTNMRRSFVGTDSEGMGMTSIASRLNLNRRRTGSTEQDPLPSSPSKAKSMPATPVGTPMTEAPPLPPMPSKRLSSIGGSRSASSSPATGSKALGAAFEGEDVAVWNRGAGLTNRMPERQGTWSTLRRSMSFIRDSGAVIKDGNESGRPVISRHSTDDGFDAASSAVSEPVSLEGDDEDGLSGSGGSGGGSGKGEGTSEVHAVPRRRKSVRLFQSLSRFTPI</sequence>
<dbReference type="InterPro" id="IPR035899">
    <property type="entry name" value="DBL_dom_sf"/>
</dbReference>
<feature type="compositionally biased region" description="Low complexity" evidence="1">
    <location>
        <begin position="465"/>
        <end position="476"/>
    </location>
</feature>
<protein>
    <recommendedName>
        <fullName evidence="2">DH domain-containing protein</fullName>
    </recommendedName>
</protein>
<organism evidence="3 4">
    <name type="scientific">Papiliotrema laurentii</name>
    <name type="common">Cryptococcus laurentii</name>
    <dbReference type="NCBI Taxonomy" id="5418"/>
    <lineage>
        <taxon>Eukaryota</taxon>
        <taxon>Fungi</taxon>
        <taxon>Dikarya</taxon>
        <taxon>Basidiomycota</taxon>
        <taxon>Agaricomycotina</taxon>
        <taxon>Tremellomycetes</taxon>
        <taxon>Tremellales</taxon>
        <taxon>Rhynchogastremaceae</taxon>
        <taxon>Papiliotrema</taxon>
    </lineage>
</organism>
<dbReference type="Pfam" id="PF00621">
    <property type="entry name" value="RhoGEF"/>
    <property type="match status" value="1"/>
</dbReference>
<feature type="region of interest" description="Disordered" evidence="1">
    <location>
        <begin position="386"/>
        <end position="487"/>
    </location>
</feature>
<name>A0AAD9CSM9_PAPLA</name>
<dbReference type="EMBL" id="JAODAN010000011">
    <property type="protein sequence ID" value="KAK1921166.1"/>
    <property type="molecule type" value="Genomic_DNA"/>
</dbReference>
<feature type="region of interest" description="Disordered" evidence="1">
    <location>
        <begin position="1340"/>
        <end position="1408"/>
    </location>
</feature>
<evidence type="ECO:0000259" key="2">
    <source>
        <dbReference type="PROSITE" id="PS50010"/>
    </source>
</evidence>
<feature type="compositionally biased region" description="Pro residues" evidence="1">
    <location>
        <begin position="56"/>
        <end position="81"/>
    </location>
</feature>
<feature type="compositionally biased region" description="Low complexity" evidence="1">
    <location>
        <begin position="1241"/>
        <end position="1262"/>
    </location>
</feature>
<feature type="region of interest" description="Disordered" evidence="1">
    <location>
        <begin position="1131"/>
        <end position="1162"/>
    </location>
</feature>
<feature type="region of interest" description="Disordered" evidence="1">
    <location>
        <begin position="137"/>
        <end position="285"/>
    </location>
</feature>
<dbReference type="Gene3D" id="1.20.900.10">
    <property type="entry name" value="Dbl homology (DH) domain"/>
    <property type="match status" value="2"/>
</dbReference>
<dbReference type="InterPro" id="IPR011993">
    <property type="entry name" value="PH-like_dom_sf"/>
</dbReference>
<feature type="compositionally biased region" description="Polar residues" evidence="1">
    <location>
        <begin position="249"/>
        <end position="261"/>
    </location>
</feature>
<feature type="domain" description="DH" evidence="2">
    <location>
        <begin position="518"/>
        <end position="774"/>
    </location>
</feature>
<dbReference type="PROSITE" id="PS50010">
    <property type="entry name" value="DH_2"/>
    <property type="match status" value="1"/>
</dbReference>
<dbReference type="PANTHER" id="PTHR45818">
    <property type="entry name" value="PROTEIN VAV"/>
    <property type="match status" value="1"/>
</dbReference>
<feature type="compositionally biased region" description="Low complexity" evidence="1">
    <location>
        <begin position="1276"/>
        <end position="1293"/>
    </location>
</feature>
<dbReference type="GO" id="GO:0005737">
    <property type="term" value="C:cytoplasm"/>
    <property type="evidence" value="ECO:0007669"/>
    <property type="project" value="TreeGrafter"/>
</dbReference>
<feature type="region of interest" description="Disordered" evidence="1">
    <location>
        <begin position="985"/>
        <end position="1011"/>
    </location>
</feature>
<accession>A0AAD9CSM9</accession>
<dbReference type="SMART" id="SM00325">
    <property type="entry name" value="RhoGEF"/>
    <property type="match status" value="1"/>
</dbReference>
<keyword evidence="4" id="KW-1185">Reference proteome</keyword>